<evidence type="ECO:0000256" key="4">
    <source>
        <dbReference type="ARBA" id="ARBA00022692"/>
    </source>
</evidence>
<keyword evidence="16" id="KW-1185">Reference proteome</keyword>
<keyword evidence="3" id="KW-0433">Leucine-rich repeat</keyword>
<evidence type="ECO:0000256" key="5">
    <source>
        <dbReference type="ARBA" id="ARBA00022729"/>
    </source>
</evidence>
<keyword evidence="15" id="KW-0808">Transferase</keyword>
<dbReference type="EMBL" id="BMAC01002312">
    <property type="protein sequence ID" value="GFQ07948.1"/>
    <property type="molecule type" value="Genomic_DNA"/>
</dbReference>
<comment type="similarity">
    <text evidence="2">Belongs to the RLP family.</text>
</comment>
<evidence type="ECO:0000313" key="16">
    <source>
        <dbReference type="Proteomes" id="UP000653305"/>
    </source>
</evidence>
<comment type="subcellular location">
    <subcellularLocation>
        <location evidence="1">Membrane</location>
        <topology evidence="1">Single-pass type I membrane protein</topology>
    </subcellularLocation>
</comment>
<feature type="chain" id="PRO_5032364188" evidence="13">
    <location>
        <begin position="25"/>
        <end position="282"/>
    </location>
</feature>
<dbReference type="GO" id="GO:0006952">
    <property type="term" value="P:defense response"/>
    <property type="evidence" value="ECO:0007669"/>
    <property type="project" value="UniProtKB-ARBA"/>
</dbReference>
<dbReference type="GO" id="GO:0016301">
    <property type="term" value="F:kinase activity"/>
    <property type="evidence" value="ECO:0007669"/>
    <property type="project" value="UniProtKB-KW"/>
</dbReference>
<dbReference type="PANTHER" id="PTHR48053:SF11">
    <property type="entry name" value="PROTEIN BRASSINOSTEROID INSENSITIVE 1"/>
    <property type="match status" value="1"/>
</dbReference>
<dbReference type="GO" id="GO:0016020">
    <property type="term" value="C:membrane"/>
    <property type="evidence" value="ECO:0007669"/>
    <property type="project" value="UniProtKB-SubCell"/>
</dbReference>
<name>A0A830D5Y5_9LAMI</name>
<dbReference type="AlphaFoldDB" id="A0A830D5Y5"/>
<protein>
    <submittedName>
        <fullName evidence="15">LRR receptor-like serine/threonine-protein kinase efr</fullName>
    </submittedName>
</protein>
<dbReference type="SUPFAM" id="SSF52058">
    <property type="entry name" value="L domain-like"/>
    <property type="match status" value="1"/>
</dbReference>
<dbReference type="InterPro" id="IPR032675">
    <property type="entry name" value="LRR_dom_sf"/>
</dbReference>
<evidence type="ECO:0000313" key="15">
    <source>
        <dbReference type="EMBL" id="GFQ07948.1"/>
    </source>
</evidence>
<keyword evidence="8" id="KW-0067">ATP-binding</keyword>
<keyword evidence="6" id="KW-0677">Repeat</keyword>
<evidence type="ECO:0000256" key="3">
    <source>
        <dbReference type="ARBA" id="ARBA00022614"/>
    </source>
</evidence>
<reference evidence="15" key="1">
    <citation type="submission" date="2020-07" db="EMBL/GenBank/DDBJ databases">
        <title>Ethylene signaling mediates host invasion by parasitic plants.</title>
        <authorList>
            <person name="Yoshida S."/>
        </authorList>
    </citation>
    <scope>NUCLEOTIDE SEQUENCE</scope>
    <source>
        <strain evidence="15">Okayama</strain>
    </source>
</reference>
<keyword evidence="10" id="KW-0472">Membrane</keyword>
<gene>
    <name evidence="15" type="ORF">PHJA_002938800</name>
</gene>
<evidence type="ECO:0000256" key="10">
    <source>
        <dbReference type="ARBA" id="ARBA00023136"/>
    </source>
</evidence>
<evidence type="ECO:0000256" key="13">
    <source>
        <dbReference type="SAM" id="SignalP"/>
    </source>
</evidence>
<evidence type="ECO:0000256" key="8">
    <source>
        <dbReference type="ARBA" id="ARBA00022840"/>
    </source>
</evidence>
<sequence length="282" mass="31526">MENSCFIFSLVLLLLYSTNKPFSATTLDLTTDQNALVALKNTITWDPYGALDKNWSSNTSVCYWIGVSCGTKHQRVAALNISGFALRGTLPPHLGNLTFLRYLDISFNNFTGLIPYELSRLHRTLRLRNNTFSGKIPRPLFNNNSKLQTIDMGFNSLNGGISEEIANCSSLQILRLNYNQLTGPIPYGIFNLSSIREIRIMFNGLSGTLPSDMCNNLPNLTTLTLTGNQIEGQIPPNIWKCRELERLSLSINRFNGEIPSEIGGLSMLRHLYLGINDFKLGI</sequence>
<dbReference type="OrthoDB" id="512212at2759"/>
<keyword evidence="15" id="KW-0418">Kinase</keyword>
<dbReference type="InterPro" id="IPR051716">
    <property type="entry name" value="Plant_RL_S/T_kinase"/>
</dbReference>
<feature type="domain" description="Leucine-rich repeat-containing N-terminal plant-type" evidence="14">
    <location>
        <begin position="31"/>
        <end position="69"/>
    </location>
</feature>
<accession>A0A830D5Y5</accession>
<dbReference type="InterPro" id="IPR001611">
    <property type="entry name" value="Leu-rich_rpt"/>
</dbReference>
<dbReference type="SMART" id="SM00369">
    <property type="entry name" value="LRR_TYP"/>
    <property type="match status" value="3"/>
</dbReference>
<evidence type="ECO:0000256" key="12">
    <source>
        <dbReference type="ARBA" id="ARBA00023180"/>
    </source>
</evidence>
<organism evidence="15 16">
    <name type="scientific">Phtheirospermum japonicum</name>
    <dbReference type="NCBI Taxonomy" id="374723"/>
    <lineage>
        <taxon>Eukaryota</taxon>
        <taxon>Viridiplantae</taxon>
        <taxon>Streptophyta</taxon>
        <taxon>Embryophyta</taxon>
        <taxon>Tracheophyta</taxon>
        <taxon>Spermatophyta</taxon>
        <taxon>Magnoliopsida</taxon>
        <taxon>eudicotyledons</taxon>
        <taxon>Gunneridae</taxon>
        <taxon>Pentapetalae</taxon>
        <taxon>asterids</taxon>
        <taxon>lamiids</taxon>
        <taxon>Lamiales</taxon>
        <taxon>Orobanchaceae</taxon>
        <taxon>Orobanchaceae incertae sedis</taxon>
        <taxon>Phtheirospermum</taxon>
    </lineage>
</organism>
<dbReference type="Gene3D" id="3.80.10.10">
    <property type="entry name" value="Ribonuclease Inhibitor"/>
    <property type="match status" value="2"/>
</dbReference>
<dbReference type="Pfam" id="PF00560">
    <property type="entry name" value="LRR_1"/>
    <property type="match status" value="6"/>
</dbReference>
<proteinExistence type="inferred from homology"/>
<comment type="caution">
    <text evidence="15">The sequence shown here is derived from an EMBL/GenBank/DDBJ whole genome shotgun (WGS) entry which is preliminary data.</text>
</comment>
<dbReference type="GO" id="GO:0051707">
    <property type="term" value="P:response to other organism"/>
    <property type="evidence" value="ECO:0007669"/>
    <property type="project" value="UniProtKB-ARBA"/>
</dbReference>
<evidence type="ECO:0000256" key="7">
    <source>
        <dbReference type="ARBA" id="ARBA00022741"/>
    </source>
</evidence>
<evidence type="ECO:0000256" key="9">
    <source>
        <dbReference type="ARBA" id="ARBA00022989"/>
    </source>
</evidence>
<evidence type="ECO:0000259" key="14">
    <source>
        <dbReference type="Pfam" id="PF08263"/>
    </source>
</evidence>
<dbReference type="PANTHER" id="PTHR48053">
    <property type="entry name" value="LEUCINE RICH REPEAT FAMILY PROTEIN, EXPRESSED"/>
    <property type="match status" value="1"/>
</dbReference>
<dbReference type="GO" id="GO:0005524">
    <property type="term" value="F:ATP binding"/>
    <property type="evidence" value="ECO:0007669"/>
    <property type="project" value="UniProtKB-KW"/>
</dbReference>
<keyword evidence="7" id="KW-0547">Nucleotide-binding</keyword>
<dbReference type="Proteomes" id="UP000653305">
    <property type="component" value="Unassembled WGS sequence"/>
</dbReference>
<keyword evidence="9" id="KW-1133">Transmembrane helix</keyword>
<dbReference type="Pfam" id="PF08263">
    <property type="entry name" value="LRRNT_2"/>
    <property type="match status" value="1"/>
</dbReference>
<keyword evidence="4" id="KW-0812">Transmembrane</keyword>
<keyword evidence="12" id="KW-0325">Glycoprotein</keyword>
<dbReference type="FunFam" id="3.80.10.10:FF:000275">
    <property type="entry name" value="Leucine-rich repeat receptor-like protein kinase"/>
    <property type="match status" value="1"/>
</dbReference>
<keyword evidence="5 13" id="KW-0732">Signal</keyword>
<evidence type="ECO:0000256" key="11">
    <source>
        <dbReference type="ARBA" id="ARBA00023170"/>
    </source>
</evidence>
<feature type="signal peptide" evidence="13">
    <location>
        <begin position="1"/>
        <end position="24"/>
    </location>
</feature>
<dbReference type="InterPro" id="IPR013210">
    <property type="entry name" value="LRR_N_plant-typ"/>
</dbReference>
<keyword evidence="11 15" id="KW-0675">Receptor</keyword>
<evidence type="ECO:0000256" key="2">
    <source>
        <dbReference type="ARBA" id="ARBA00009592"/>
    </source>
</evidence>
<evidence type="ECO:0000256" key="1">
    <source>
        <dbReference type="ARBA" id="ARBA00004479"/>
    </source>
</evidence>
<dbReference type="InterPro" id="IPR003591">
    <property type="entry name" value="Leu-rich_rpt_typical-subtyp"/>
</dbReference>
<evidence type="ECO:0000256" key="6">
    <source>
        <dbReference type="ARBA" id="ARBA00022737"/>
    </source>
</evidence>